<dbReference type="Pfam" id="PF00704">
    <property type="entry name" value="Glyco_hydro_18"/>
    <property type="match status" value="1"/>
</dbReference>
<dbReference type="InterPro" id="IPR017853">
    <property type="entry name" value="GH"/>
</dbReference>
<keyword evidence="6" id="KW-1185">Reference proteome</keyword>
<dbReference type="PANTHER" id="PTHR11177:SF317">
    <property type="entry name" value="CHITINASE 12-RELATED"/>
    <property type="match status" value="1"/>
</dbReference>
<organism evidence="4 5">
    <name type="scientific">Polarella glacialis</name>
    <name type="common">Dinoflagellate</name>
    <dbReference type="NCBI Taxonomy" id="89957"/>
    <lineage>
        <taxon>Eukaryota</taxon>
        <taxon>Sar</taxon>
        <taxon>Alveolata</taxon>
        <taxon>Dinophyceae</taxon>
        <taxon>Suessiales</taxon>
        <taxon>Suessiaceae</taxon>
        <taxon>Polarella</taxon>
    </lineage>
</organism>
<name>A0A813LC81_POLGL</name>
<dbReference type="InterPro" id="IPR050314">
    <property type="entry name" value="Glycosyl_Hydrlase_18"/>
</dbReference>
<dbReference type="InterPro" id="IPR011583">
    <property type="entry name" value="Chitinase_II/V-like_cat"/>
</dbReference>
<protein>
    <recommendedName>
        <fullName evidence="2">GH18 domain-containing protein</fullName>
    </recommendedName>
</protein>
<evidence type="ECO:0000256" key="1">
    <source>
        <dbReference type="SAM" id="SignalP"/>
    </source>
</evidence>
<dbReference type="GO" id="GO:0008061">
    <property type="term" value="F:chitin binding"/>
    <property type="evidence" value="ECO:0007669"/>
    <property type="project" value="InterPro"/>
</dbReference>
<dbReference type="PANTHER" id="PTHR11177">
    <property type="entry name" value="CHITINASE"/>
    <property type="match status" value="1"/>
</dbReference>
<dbReference type="AlphaFoldDB" id="A0A813LC81"/>
<sequence>MWFLLALAFGQQLLVRGASGPDSSNPVAVVAYLPEWRYEGANWETISQHTTHLLLFSVEPSAEGRIIARDRIPRKELMTQAREATRKYGTELLICFGGNGRSAGFSPMSQSKKLRKRFLKELAEMIEKYDLDGVDYNWEYPGYRFGTGYLSDAEVTADYIGLAKLVRDTRTMFRGRGWTSKVITLAYYPDGRQEQLFKQYKLDEHADLLHMMSYDAGGEQHSSLELGQRSADQGSKILPAHQLTMGVPFYGRHSRTGDWTTYEDLVQKHWPLDFSMDSVKAPDGQATVGFNGVKTMRTKVEYSLKHGLAGVMIWEVGQDCRLAPVVHGATTHVRTCPADDASLLLAITDSIAAAGRTRMRTAGWVAPALTGESKSEL</sequence>
<evidence type="ECO:0000313" key="6">
    <source>
        <dbReference type="Proteomes" id="UP000654075"/>
    </source>
</evidence>
<evidence type="ECO:0000259" key="2">
    <source>
        <dbReference type="PROSITE" id="PS51910"/>
    </source>
</evidence>
<feature type="chain" id="PRO_5035682360" description="GH18 domain-containing protein" evidence="1">
    <location>
        <begin position="18"/>
        <end position="377"/>
    </location>
</feature>
<dbReference type="GO" id="GO:0005576">
    <property type="term" value="C:extracellular region"/>
    <property type="evidence" value="ECO:0007669"/>
    <property type="project" value="TreeGrafter"/>
</dbReference>
<dbReference type="PROSITE" id="PS51910">
    <property type="entry name" value="GH18_2"/>
    <property type="match status" value="1"/>
</dbReference>
<dbReference type="EMBL" id="CAJNNV010001036">
    <property type="protein sequence ID" value="CAE8584163.1"/>
    <property type="molecule type" value="Genomic_DNA"/>
</dbReference>
<dbReference type="Gene3D" id="3.20.20.80">
    <property type="entry name" value="Glycosidases"/>
    <property type="match status" value="1"/>
</dbReference>
<feature type="domain" description="GH18" evidence="2">
    <location>
        <begin position="27"/>
        <end position="333"/>
    </location>
</feature>
<dbReference type="Proteomes" id="UP000654075">
    <property type="component" value="Unassembled WGS sequence"/>
</dbReference>
<feature type="signal peptide" evidence="1">
    <location>
        <begin position="1"/>
        <end position="17"/>
    </location>
</feature>
<accession>A0A813LC81</accession>
<keyword evidence="1" id="KW-0732">Signal</keyword>
<dbReference type="GO" id="GO:0006032">
    <property type="term" value="P:chitin catabolic process"/>
    <property type="evidence" value="ECO:0007669"/>
    <property type="project" value="TreeGrafter"/>
</dbReference>
<comment type="caution">
    <text evidence="4">The sequence shown here is derived from an EMBL/GenBank/DDBJ whole genome shotgun (WGS) entry which is preliminary data.</text>
</comment>
<dbReference type="OMA" id="SGIMIWE"/>
<dbReference type="SUPFAM" id="SSF51445">
    <property type="entry name" value="(Trans)glycosidases"/>
    <property type="match status" value="1"/>
</dbReference>
<evidence type="ECO:0000313" key="4">
    <source>
        <dbReference type="EMBL" id="CAE8725189.1"/>
    </source>
</evidence>
<dbReference type="GO" id="GO:0004568">
    <property type="term" value="F:chitinase activity"/>
    <property type="evidence" value="ECO:0007669"/>
    <property type="project" value="TreeGrafter"/>
</dbReference>
<dbReference type="SMART" id="SM00636">
    <property type="entry name" value="Glyco_18"/>
    <property type="match status" value="1"/>
</dbReference>
<dbReference type="GO" id="GO:0005975">
    <property type="term" value="P:carbohydrate metabolic process"/>
    <property type="evidence" value="ECO:0007669"/>
    <property type="project" value="InterPro"/>
</dbReference>
<dbReference type="EMBL" id="CAJNNW010035012">
    <property type="protein sequence ID" value="CAE8725189.1"/>
    <property type="molecule type" value="Genomic_DNA"/>
</dbReference>
<proteinExistence type="predicted"/>
<dbReference type="Gene3D" id="3.40.5.30">
    <property type="entry name" value="(Trans)glycosidases - domain 2"/>
    <property type="match status" value="1"/>
</dbReference>
<evidence type="ECO:0000313" key="5">
    <source>
        <dbReference type="Proteomes" id="UP000626109"/>
    </source>
</evidence>
<dbReference type="Proteomes" id="UP000626109">
    <property type="component" value="Unassembled WGS sequence"/>
</dbReference>
<gene>
    <name evidence="3" type="ORF">PGLA1383_LOCUS3103</name>
    <name evidence="4" type="ORF">PGLA2088_LOCUS44015</name>
</gene>
<evidence type="ECO:0000313" key="3">
    <source>
        <dbReference type="EMBL" id="CAE8584163.1"/>
    </source>
</evidence>
<dbReference type="InterPro" id="IPR001223">
    <property type="entry name" value="Glyco_hydro18_cat"/>
</dbReference>
<reference evidence="4" key="1">
    <citation type="submission" date="2021-02" db="EMBL/GenBank/DDBJ databases">
        <authorList>
            <person name="Dougan E. K."/>
            <person name="Rhodes N."/>
            <person name="Thang M."/>
            <person name="Chan C."/>
        </authorList>
    </citation>
    <scope>NUCLEOTIDE SEQUENCE</scope>
</reference>
<dbReference type="OrthoDB" id="192870at2759"/>